<dbReference type="EMBL" id="JBHFEH010000064">
    <property type="protein sequence ID" value="KAL2049407.1"/>
    <property type="molecule type" value="Genomic_DNA"/>
</dbReference>
<feature type="signal peptide" evidence="1">
    <location>
        <begin position="1"/>
        <end position="18"/>
    </location>
</feature>
<comment type="caution">
    <text evidence="2">The sequence shown here is derived from an EMBL/GenBank/DDBJ whole genome shotgun (WGS) entry which is preliminary data.</text>
</comment>
<evidence type="ECO:0000313" key="2">
    <source>
        <dbReference type="EMBL" id="KAL2049407.1"/>
    </source>
</evidence>
<protein>
    <submittedName>
        <fullName evidence="2">Uncharacterized protein</fullName>
    </submittedName>
</protein>
<keyword evidence="1" id="KW-0732">Signal</keyword>
<name>A0ABR4AUP1_9LECA</name>
<gene>
    <name evidence="2" type="ORF">ABVK25_010311</name>
</gene>
<sequence>MFLLIRILSARWFTRAWCSHELQVGTRFIFLIPTTRRFHKMTPASLEYLYTETRDFRESHQDLEELYVHYESYDFLSRSIYLAKDRVGRSLMSEFNDNMKLGCAVETDKISISINAVSLQLLFSGPDRSKDQCRWILAMIALSAGDATVLGGGEKALKFDKGDHTDVAESWFRWQDEFEDPMTNFGGSRLREPFIPSIDLDHITLDLLYFRGYTPKEPTLHSLQCAGNLADCFLKLCPSNTIDSVPYQMSSQKVYPTYRTSVIEFLACSLDFGLDWMTQQMASSKPLAEKIQSQLEKLPFDLWPALRSVLLALNRSDPANVISLTNEERLSALQYLFLILSDGMPLMQRISLYHSGSSRMLD</sequence>
<accession>A0ABR4AUP1</accession>
<organism evidence="2 3">
    <name type="scientific">Lepraria finkii</name>
    <dbReference type="NCBI Taxonomy" id="1340010"/>
    <lineage>
        <taxon>Eukaryota</taxon>
        <taxon>Fungi</taxon>
        <taxon>Dikarya</taxon>
        <taxon>Ascomycota</taxon>
        <taxon>Pezizomycotina</taxon>
        <taxon>Lecanoromycetes</taxon>
        <taxon>OSLEUM clade</taxon>
        <taxon>Lecanoromycetidae</taxon>
        <taxon>Lecanorales</taxon>
        <taxon>Lecanorineae</taxon>
        <taxon>Stereocaulaceae</taxon>
        <taxon>Lepraria</taxon>
    </lineage>
</organism>
<reference evidence="2 3" key="1">
    <citation type="submission" date="2024-09" db="EMBL/GenBank/DDBJ databases">
        <title>Rethinking Asexuality: The Enigmatic Case of Functional Sexual Genes in Lepraria (Stereocaulaceae).</title>
        <authorList>
            <person name="Doellman M."/>
            <person name="Sun Y."/>
            <person name="Barcenas-Pena A."/>
            <person name="Lumbsch H.T."/>
            <person name="Grewe F."/>
        </authorList>
    </citation>
    <scope>NUCLEOTIDE SEQUENCE [LARGE SCALE GENOMIC DNA]</scope>
    <source>
        <strain evidence="2 3">Grewe 0041</strain>
    </source>
</reference>
<evidence type="ECO:0000256" key="1">
    <source>
        <dbReference type="SAM" id="SignalP"/>
    </source>
</evidence>
<evidence type="ECO:0000313" key="3">
    <source>
        <dbReference type="Proteomes" id="UP001590951"/>
    </source>
</evidence>
<dbReference type="Proteomes" id="UP001590951">
    <property type="component" value="Unassembled WGS sequence"/>
</dbReference>
<keyword evidence="3" id="KW-1185">Reference proteome</keyword>
<feature type="chain" id="PRO_5047365036" evidence="1">
    <location>
        <begin position="19"/>
        <end position="362"/>
    </location>
</feature>
<proteinExistence type="predicted"/>